<evidence type="ECO:0000259" key="2">
    <source>
        <dbReference type="Pfam" id="PF01882"/>
    </source>
</evidence>
<dbReference type="Proteomes" id="UP000322524">
    <property type="component" value="Unassembled WGS sequence"/>
</dbReference>
<sequence length="426" mass="49502">MDPNQYDLHMETRFQRIKQRVRGKKSGTYSNDEWSGWVQQIENERGLRMMNAVLFLLLSVSFFLGSTPLFFLFFAILAYMWGNFYYLTHVAKKLEIHILEEKLKLFTEDEGMLRLRITHNSLLPIFFGRLRLGTDKNILFQHGEEQIHMNQLHFNFHQVGRSQWEVVLPFTAVKRGVAQLHLFDMEIDSFFGWGKVYLQTRDKMQFEVIVYPRSEKVAGLEKIFPKKQGEQPSRSSLFEEKSRVLGTRDYVPGDPFGNIHWKATARMNSLQSKVYDRTTQLSWLFVIDISTSSFEEKMRGIAFLLHYATKHNISFSILVNIKKLGNPSYIVMNSGEGKQQLYAGMMLLARIKVENVMIPSMTFGQIIHQHAIRHPYVIACTEQAVMETWNLPTSTEGFALETVGDGVKLVKLRKGMKHQGIFMKHA</sequence>
<evidence type="ECO:0000313" key="3">
    <source>
        <dbReference type="EMBL" id="TYS63474.1"/>
    </source>
</evidence>
<dbReference type="PANTHER" id="PTHR34351:SF2">
    <property type="entry name" value="DUF58 DOMAIN-CONTAINING PROTEIN"/>
    <property type="match status" value="1"/>
</dbReference>
<evidence type="ECO:0000256" key="1">
    <source>
        <dbReference type="SAM" id="Phobius"/>
    </source>
</evidence>
<dbReference type="InterPro" id="IPR002881">
    <property type="entry name" value="DUF58"/>
</dbReference>
<keyword evidence="1" id="KW-0812">Transmembrane</keyword>
<feature type="domain" description="DUF58" evidence="2">
    <location>
        <begin position="247"/>
        <end position="293"/>
    </location>
</feature>
<keyword evidence="1" id="KW-0472">Membrane</keyword>
<feature type="transmembrane region" description="Helical" evidence="1">
    <location>
        <begin position="53"/>
        <end position="81"/>
    </location>
</feature>
<organism evidence="3 4">
    <name type="scientific">Sutcliffiella horikoshii</name>
    <dbReference type="NCBI Taxonomy" id="79883"/>
    <lineage>
        <taxon>Bacteria</taxon>
        <taxon>Bacillati</taxon>
        <taxon>Bacillota</taxon>
        <taxon>Bacilli</taxon>
        <taxon>Bacillales</taxon>
        <taxon>Bacillaceae</taxon>
        <taxon>Sutcliffiella</taxon>
    </lineage>
</organism>
<dbReference type="OrthoDB" id="9789943at2"/>
<dbReference type="AlphaFoldDB" id="A0A5D4SMF8"/>
<dbReference type="PANTHER" id="PTHR34351">
    <property type="entry name" value="SLR1927 PROTEIN-RELATED"/>
    <property type="match status" value="1"/>
</dbReference>
<dbReference type="EMBL" id="VTEV01000010">
    <property type="protein sequence ID" value="TYS63474.1"/>
    <property type="molecule type" value="Genomic_DNA"/>
</dbReference>
<keyword evidence="1" id="KW-1133">Transmembrane helix</keyword>
<dbReference type="Pfam" id="PF01882">
    <property type="entry name" value="DUF58"/>
    <property type="match status" value="1"/>
</dbReference>
<accession>A0A5D4SMF8</accession>
<dbReference type="STRING" id="79883.GCA_001636495_00353"/>
<comment type="caution">
    <text evidence="3">The sequence shown here is derived from an EMBL/GenBank/DDBJ whole genome shotgun (WGS) entry which is preliminary data.</text>
</comment>
<name>A0A5D4SMF8_9BACI</name>
<gene>
    <name evidence="3" type="ORF">FZC76_19840</name>
</gene>
<reference evidence="3 4" key="1">
    <citation type="submission" date="2019-08" db="EMBL/GenBank/DDBJ databases">
        <title>Bacillus genomes from the desert of Cuatro Cienegas, Coahuila.</title>
        <authorList>
            <person name="Olmedo-Alvarez G."/>
        </authorList>
    </citation>
    <scope>NUCLEOTIDE SEQUENCE [LARGE SCALE GENOMIC DNA]</scope>
    <source>
        <strain evidence="3 4">CH28_1T</strain>
    </source>
</reference>
<evidence type="ECO:0000313" key="4">
    <source>
        <dbReference type="Proteomes" id="UP000322524"/>
    </source>
</evidence>
<dbReference type="RefSeq" id="WP_148989890.1">
    <property type="nucleotide sequence ID" value="NZ_VTEV01000010.1"/>
</dbReference>
<protein>
    <submittedName>
        <fullName evidence="3">DUF58 domain-containing protein</fullName>
    </submittedName>
</protein>
<proteinExistence type="predicted"/>